<evidence type="ECO:0000256" key="5">
    <source>
        <dbReference type="ARBA" id="ARBA00022842"/>
    </source>
</evidence>
<feature type="binding site" evidence="7">
    <location>
        <position position="54"/>
    </location>
    <ligand>
        <name>substrate</name>
    </ligand>
</feature>
<keyword evidence="5 7" id="KW-0460">Magnesium</keyword>
<feature type="binding site" evidence="7">
    <location>
        <position position="140"/>
    </location>
    <ligand>
        <name>substrate</name>
    </ligand>
</feature>
<comment type="catalytic activity">
    <reaction evidence="6 7">
        <text>diphosphate + H2O = 2 phosphate + H(+)</text>
        <dbReference type="Rhea" id="RHEA:24576"/>
        <dbReference type="ChEBI" id="CHEBI:15377"/>
        <dbReference type="ChEBI" id="CHEBI:15378"/>
        <dbReference type="ChEBI" id="CHEBI:33019"/>
        <dbReference type="ChEBI" id="CHEBI:43474"/>
        <dbReference type="EC" id="3.6.1.1"/>
    </reaction>
</comment>
<organism evidence="8 9">
    <name type="scientific">Nitratiruptor tergarcus DSM 16512</name>
    <dbReference type="NCBI Taxonomy" id="1069081"/>
    <lineage>
        <taxon>Bacteria</taxon>
        <taxon>Pseudomonadati</taxon>
        <taxon>Campylobacterota</taxon>
        <taxon>Epsilonproteobacteria</taxon>
        <taxon>Nautiliales</taxon>
        <taxon>Nitratiruptoraceae</taxon>
        <taxon>Nitratiruptor</taxon>
    </lineage>
</organism>
<feature type="binding site" evidence="7">
    <location>
        <position position="69"/>
    </location>
    <ligand>
        <name>Mg(2+)</name>
        <dbReference type="ChEBI" id="CHEBI:18420"/>
        <label>2</label>
    </ligand>
</feature>
<name>A0A1W1WT89_9BACT</name>
<protein>
    <recommendedName>
        <fullName evidence="7">Inorganic pyrophosphatase</fullName>
        <ecNumber evidence="7">3.6.1.1</ecNumber>
    </recommendedName>
    <alternativeName>
        <fullName evidence="7">Pyrophosphate phospho-hydrolase</fullName>
        <shortName evidence="7">PPase</shortName>
    </alternativeName>
</protein>
<comment type="function">
    <text evidence="7">Catalyzes the hydrolysis of inorganic pyrophosphate (PPi) forming two phosphate ions.</text>
</comment>
<dbReference type="HAMAP" id="MF_00209">
    <property type="entry name" value="Inorganic_PPase"/>
    <property type="match status" value="1"/>
</dbReference>
<dbReference type="EMBL" id="FWWZ01000001">
    <property type="protein sequence ID" value="SMC09538.1"/>
    <property type="molecule type" value="Genomic_DNA"/>
</dbReference>
<keyword evidence="4 7" id="KW-0378">Hydrolase</keyword>
<evidence type="ECO:0000256" key="4">
    <source>
        <dbReference type="ARBA" id="ARBA00022801"/>
    </source>
</evidence>
<keyword evidence="2 7" id="KW-0963">Cytoplasm</keyword>
<evidence type="ECO:0000256" key="2">
    <source>
        <dbReference type="ARBA" id="ARBA00022490"/>
    </source>
</evidence>
<dbReference type="EC" id="3.6.1.1" evidence="7"/>
<evidence type="ECO:0000256" key="1">
    <source>
        <dbReference type="ARBA" id="ARBA00001946"/>
    </source>
</evidence>
<dbReference type="AlphaFoldDB" id="A0A1W1WT89"/>
<keyword evidence="9" id="KW-1185">Reference proteome</keyword>
<comment type="subcellular location">
    <subcellularLocation>
        <location evidence="7">Cytoplasm</location>
    </subcellularLocation>
</comment>
<feature type="binding site" evidence="7">
    <location>
        <position position="28"/>
    </location>
    <ligand>
        <name>substrate</name>
    </ligand>
</feature>
<evidence type="ECO:0000313" key="9">
    <source>
        <dbReference type="Proteomes" id="UP000192602"/>
    </source>
</evidence>
<evidence type="ECO:0000313" key="8">
    <source>
        <dbReference type="EMBL" id="SMC09538.1"/>
    </source>
</evidence>
<accession>A0A1W1WT89</accession>
<reference evidence="9" key="1">
    <citation type="submission" date="2017-04" db="EMBL/GenBank/DDBJ databases">
        <authorList>
            <person name="Varghese N."/>
            <person name="Submissions S."/>
        </authorList>
    </citation>
    <scope>NUCLEOTIDE SEQUENCE [LARGE SCALE GENOMIC DNA]</scope>
    <source>
        <strain evidence="9">DSM 16512</strain>
    </source>
</reference>
<dbReference type="OrthoDB" id="5187599at2"/>
<gene>
    <name evidence="7" type="primary">ppa</name>
    <name evidence="8" type="ORF">SAMN05660197_1355</name>
</gene>
<feature type="binding site" evidence="7">
    <location>
        <position position="101"/>
    </location>
    <ligand>
        <name>Mg(2+)</name>
        <dbReference type="ChEBI" id="CHEBI:18420"/>
        <label>1</label>
    </ligand>
</feature>
<dbReference type="GO" id="GO:0005737">
    <property type="term" value="C:cytoplasm"/>
    <property type="evidence" value="ECO:0007669"/>
    <property type="project" value="UniProtKB-SubCell"/>
</dbReference>
<dbReference type="FunFam" id="3.90.80.10:FF:000003">
    <property type="entry name" value="Inorganic pyrophosphatase"/>
    <property type="match status" value="1"/>
</dbReference>
<comment type="cofactor">
    <cofactor evidence="1 7">
        <name>Mg(2+)</name>
        <dbReference type="ChEBI" id="CHEBI:18420"/>
    </cofactor>
</comment>
<proteinExistence type="inferred from homology"/>
<sequence length="173" mass="19444">MDLNKIGCGENPDKVHALIEIPYGSNIKYEVDKESGAIFVDRIMYSAMYYPANYGFVPNTLAADGDPADILVLTDYPLIPGSVIKSRLIGVLVMEDESGMDEKLLAVPVTKVDPTYADINDIHDLPQHTLDKIKNFFETYKILEPNKWVKVKEYKGKDEATKILEEAIQNYKG</sequence>
<dbReference type="Proteomes" id="UP000192602">
    <property type="component" value="Unassembled WGS sequence"/>
</dbReference>
<evidence type="ECO:0000256" key="7">
    <source>
        <dbReference type="HAMAP-Rule" id="MF_00209"/>
    </source>
</evidence>
<dbReference type="RefSeq" id="WP_084275760.1">
    <property type="nucleotide sequence ID" value="NZ_AP026671.1"/>
</dbReference>
<dbReference type="CDD" id="cd00412">
    <property type="entry name" value="pyrophosphatase"/>
    <property type="match status" value="1"/>
</dbReference>
<dbReference type="GO" id="GO:0006796">
    <property type="term" value="P:phosphate-containing compound metabolic process"/>
    <property type="evidence" value="ECO:0007669"/>
    <property type="project" value="InterPro"/>
</dbReference>
<dbReference type="NCBIfam" id="NF002317">
    <property type="entry name" value="PRK01250.1"/>
    <property type="match status" value="1"/>
</dbReference>
<keyword evidence="3 7" id="KW-0479">Metal-binding</keyword>
<dbReference type="InterPro" id="IPR036649">
    <property type="entry name" value="Pyrophosphatase_sf"/>
</dbReference>
<dbReference type="Pfam" id="PF00719">
    <property type="entry name" value="Pyrophosphatase"/>
    <property type="match status" value="1"/>
</dbReference>
<dbReference type="PANTHER" id="PTHR10286">
    <property type="entry name" value="INORGANIC PYROPHOSPHATASE"/>
    <property type="match status" value="1"/>
</dbReference>
<comment type="similarity">
    <text evidence="7">Belongs to the PPase family.</text>
</comment>
<evidence type="ECO:0000256" key="6">
    <source>
        <dbReference type="ARBA" id="ARBA00047820"/>
    </source>
</evidence>
<dbReference type="InterPro" id="IPR008162">
    <property type="entry name" value="Pyrophosphatase"/>
</dbReference>
<dbReference type="Gene3D" id="3.90.80.10">
    <property type="entry name" value="Inorganic pyrophosphatase"/>
    <property type="match status" value="1"/>
</dbReference>
<evidence type="ECO:0000256" key="3">
    <source>
        <dbReference type="ARBA" id="ARBA00022723"/>
    </source>
</evidence>
<feature type="binding site" evidence="7">
    <location>
        <position position="64"/>
    </location>
    <ligand>
        <name>Mg(2+)</name>
        <dbReference type="ChEBI" id="CHEBI:18420"/>
        <label>1</label>
    </ligand>
</feature>
<dbReference type="SUPFAM" id="SSF50324">
    <property type="entry name" value="Inorganic pyrophosphatase"/>
    <property type="match status" value="1"/>
</dbReference>
<comment type="subunit">
    <text evidence="7">Homohexamer.</text>
</comment>
<dbReference type="GO" id="GO:0000287">
    <property type="term" value="F:magnesium ion binding"/>
    <property type="evidence" value="ECO:0007669"/>
    <property type="project" value="UniProtKB-UniRule"/>
</dbReference>
<dbReference type="STRING" id="1069081.SAMN05660197_1355"/>
<feature type="binding site" evidence="7">
    <location>
        <position position="69"/>
    </location>
    <ligand>
        <name>Mg(2+)</name>
        <dbReference type="ChEBI" id="CHEBI:18420"/>
        <label>1</label>
    </ligand>
</feature>
<dbReference type="GO" id="GO:0004427">
    <property type="term" value="F:inorganic diphosphate phosphatase activity"/>
    <property type="evidence" value="ECO:0007669"/>
    <property type="project" value="UniProtKB-UniRule"/>
</dbReference>
<feature type="binding site" evidence="7">
    <location>
        <position position="42"/>
    </location>
    <ligand>
        <name>substrate</name>
    </ligand>
</feature>